<gene>
    <name evidence="1" type="ORF">U0R10_02130</name>
</gene>
<reference evidence="1 2" key="1">
    <citation type="submission" date="2024-03" db="EMBL/GenBank/DDBJ databases">
        <title>Aquirufa genome sequencing.</title>
        <authorList>
            <person name="Pitt A."/>
            <person name="Hahn M.W."/>
        </authorList>
    </citation>
    <scope>NUCLEOTIDE SEQUENCE [LARGE SCALE GENOMIC DNA]</scope>
    <source>
        <strain evidence="1 2">OSTEICH-129V</strain>
    </source>
</reference>
<evidence type="ECO:0000313" key="2">
    <source>
        <dbReference type="Proteomes" id="UP001598138"/>
    </source>
</evidence>
<sequence length="149" mass="17568">MTFHRFLPEKDSIELYIGFIRAGSGRSDVLIDSNTYLQTVQKHEMDIEAYLNDVLDKLGIFAVVKTNRYSLPYDKEISNFQKRRGLNYNTFDLQQFVRQVVMELLTLNVKKLRYYVIGDLILEKDSSAYGYSNSILVKFRYTIHDQFEN</sequence>
<evidence type="ECO:0000313" key="1">
    <source>
        <dbReference type="EMBL" id="MFD3393409.1"/>
    </source>
</evidence>
<organism evidence="1 2">
    <name type="scientific">Aquirufa avitistagni</name>
    <dbReference type="NCBI Taxonomy" id="3104728"/>
    <lineage>
        <taxon>Bacteria</taxon>
        <taxon>Pseudomonadati</taxon>
        <taxon>Bacteroidota</taxon>
        <taxon>Cytophagia</taxon>
        <taxon>Cytophagales</taxon>
        <taxon>Flectobacillaceae</taxon>
        <taxon>Aquirufa</taxon>
    </lineage>
</organism>
<accession>A0ABW6DCD4</accession>
<dbReference type="EMBL" id="JBBKXZ010000001">
    <property type="protein sequence ID" value="MFD3393409.1"/>
    <property type="molecule type" value="Genomic_DNA"/>
</dbReference>
<dbReference type="RefSeq" id="WP_377982037.1">
    <property type="nucleotide sequence ID" value="NZ_JBBKXZ010000001.1"/>
</dbReference>
<keyword evidence="2" id="KW-1185">Reference proteome</keyword>
<name>A0ABW6DCD4_9BACT</name>
<comment type="caution">
    <text evidence="1">The sequence shown here is derived from an EMBL/GenBank/DDBJ whole genome shotgun (WGS) entry which is preliminary data.</text>
</comment>
<proteinExistence type="predicted"/>
<dbReference type="Proteomes" id="UP001598138">
    <property type="component" value="Unassembled WGS sequence"/>
</dbReference>
<protein>
    <submittedName>
        <fullName evidence="1">Uncharacterized protein</fullName>
    </submittedName>
</protein>